<dbReference type="HOGENOM" id="CLU_000445_92_1_9"/>
<dbReference type="eggNOG" id="COG2206">
    <property type="taxonomic scope" value="Bacteria"/>
</dbReference>
<dbReference type="SUPFAM" id="SSF109604">
    <property type="entry name" value="HD-domain/PDEase-like"/>
    <property type="match status" value="1"/>
</dbReference>
<sequence length="395" mass="45660">MLKETKRAYLVFVIIVMIIGLLILGLYGYALHLRTIKYTYSEDIASGSYKNNDFYVEINTGKNWEDNIKGHIGAQYDGEFYNNTNIDLINWTIEFAVPEESVIDSSWNGVYQKKGNHILVTAVDYNTIISKIKPETFGLVMVSDDLFYVNEITVSGYKDYKLTDFLFFWVLMIVFLVVIIIFLSSLIFELQMKRMYLKQEEYKNIIMQSLRTFANIIDTKDSYTKGHSYRVAKYAQEISRRMGKSQEEQTRIFQISMLHDIGKIAIDNSILDKPGKLTLAEHLEIQKHTSTGGDILKDFTTIKGIEDGARYHHEAFDGSGYPTGLVGKSIPEYARIICIADSFDAMNSDRCYRKKLSKDAIIRELERCEGTQFDKEILQYLYQMMAEGFEVDERM</sequence>
<dbReference type="Gene3D" id="1.10.3210.10">
    <property type="entry name" value="Hypothetical protein af1432"/>
    <property type="match status" value="1"/>
</dbReference>
<gene>
    <name evidence="3" type="ordered locus">Awo_c14040</name>
</gene>
<dbReference type="CDD" id="cd00077">
    <property type="entry name" value="HDc"/>
    <property type="match status" value="1"/>
</dbReference>
<dbReference type="KEGG" id="awo:Awo_c14040"/>
<dbReference type="RefSeq" id="WP_014355791.1">
    <property type="nucleotide sequence ID" value="NC_016894.1"/>
</dbReference>
<dbReference type="AlphaFoldDB" id="H6LF88"/>
<dbReference type="GO" id="GO:0005975">
    <property type="term" value="P:carbohydrate metabolic process"/>
    <property type="evidence" value="ECO:0007669"/>
    <property type="project" value="InterPro"/>
</dbReference>
<dbReference type="SUPFAM" id="SSF49384">
    <property type="entry name" value="Carbohydrate-binding domain"/>
    <property type="match status" value="1"/>
</dbReference>
<organism evidence="3 4">
    <name type="scientific">Acetobacterium woodii (strain ATCC 29683 / DSM 1030 / JCM 2381 / KCTC 1655 / WB1)</name>
    <dbReference type="NCBI Taxonomy" id="931626"/>
    <lineage>
        <taxon>Bacteria</taxon>
        <taxon>Bacillati</taxon>
        <taxon>Bacillota</taxon>
        <taxon>Clostridia</taxon>
        <taxon>Eubacteriales</taxon>
        <taxon>Eubacteriaceae</taxon>
        <taxon>Acetobacterium</taxon>
    </lineage>
</organism>
<dbReference type="PANTHER" id="PTHR43155:SF2">
    <property type="entry name" value="CYCLIC DI-GMP PHOSPHODIESTERASE PA4108"/>
    <property type="match status" value="1"/>
</dbReference>
<keyword evidence="1" id="KW-1133">Transmembrane helix</keyword>
<dbReference type="InterPro" id="IPR037522">
    <property type="entry name" value="HD_GYP_dom"/>
</dbReference>
<feature type="domain" description="HD-GYP" evidence="2">
    <location>
        <begin position="202"/>
        <end position="395"/>
    </location>
</feature>
<dbReference type="EMBL" id="CP002987">
    <property type="protein sequence ID" value="AFA48188.1"/>
    <property type="molecule type" value="Genomic_DNA"/>
</dbReference>
<accession>H6LF88</accession>
<dbReference type="InterPro" id="IPR003607">
    <property type="entry name" value="HD/PDEase_dom"/>
</dbReference>
<reference evidence="3 4" key="2">
    <citation type="journal article" date="2012" name="PLoS ONE">
        <title>An ancient pathway combining carbon dioxide fixation with the generation and utilization of a sodium ion gradient for ATP synthesis.</title>
        <authorList>
            <person name="Poehlein A."/>
            <person name="Schmidt S."/>
            <person name="Kaster A.K."/>
            <person name="Goenrich M."/>
            <person name="Vollmers J."/>
            <person name="Thurmer A."/>
            <person name="Bertsch J."/>
            <person name="Schuchmann K."/>
            <person name="Voigt B."/>
            <person name="Hecker M."/>
            <person name="Daniel R."/>
            <person name="Thauer R.K."/>
            <person name="Gottschalk G."/>
            <person name="Muller V."/>
        </authorList>
    </citation>
    <scope>NUCLEOTIDE SEQUENCE [LARGE SCALE GENOMIC DNA]</scope>
    <source>
        <strain evidence="4">ATCC 29683 / DSM 1030 / JCM 2381 / KCTC 1655 / WB1</strain>
    </source>
</reference>
<evidence type="ECO:0000259" key="2">
    <source>
        <dbReference type="PROSITE" id="PS51832"/>
    </source>
</evidence>
<dbReference type="STRING" id="931626.Awo_c14040"/>
<keyword evidence="1" id="KW-0812">Transmembrane</keyword>
<dbReference type="InterPro" id="IPR008965">
    <property type="entry name" value="CBM2/CBM3_carb-bd_dom_sf"/>
</dbReference>
<dbReference type="Gene3D" id="2.60.40.290">
    <property type="match status" value="1"/>
</dbReference>
<dbReference type="GO" id="GO:0030247">
    <property type="term" value="F:polysaccharide binding"/>
    <property type="evidence" value="ECO:0007669"/>
    <property type="project" value="InterPro"/>
</dbReference>
<dbReference type="GO" id="GO:0004553">
    <property type="term" value="F:hydrolase activity, hydrolyzing O-glycosyl compounds"/>
    <property type="evidence" value="ECO:0007669"/>
    <property type="project" value="InterPro"/>
</dbReference>
<evidence type="ECO:0000313" key="3">
    <source>
        <dbReference type="EMBL" id="AFA48188.1"/>
    </source>
</evidence>
<dbReference type="PROSITE" id="PS51832">
    <property type="entry name" value="HD_GYP"/>
    <property type="match status" value="1"/>
</dbReference>
<evidence type="ECO:0000313" key="4">
    <source>
        <dbReference type="Proteomes" id="UP000007177"/>
    </source>
</evidence>
<dbReference type="InterPro" id="IPR012291">
    <property type="entry name" value="CBM2_carb-bd_dom_sf"/>
</dbReference>
<dbReference type="Proteomes" id="UP000007177">
    <property type="component" value="Chromosome"/>
</dbReference>
<proteinExistence type="predicted"/>
<name>H6LF88_ACEWD</name>
<evidence type="ECO:0000256" key="1">
    <source>
        <dbReference type="SAM" id="Phobius"/>
    </source>
</evidence>
<dbReference type="SMART" id="SM00471">
    <property type="entry name" value="HDc"/>
    <property type="match status" value="1"/>
</dbReference>
<feature type="transmembrane region" description="Helical" evidence="1">
    <location>
        <begin position="9"/>
        <end position="30"/>
    </location>
</feature>
<keyword evidence="4" id="KW-1185">Reference proteome</keyword>
<protein>
    <recommendedName>
        <fullName evidence="2">HD-GYP domain-containing protein</fullName>
    </recommendedName>
</protein>
<dbReference type="Pfam" id="PF00553">
    <property type="entry name" value="CBM_2"/>
    <property type="match status" value="1"/>
</dbReference>
<dbReference type="Pfam" id="PF13487">
    <property type="entry name" value="HD_5"/>
    <property type="match status" value="1"/>
</dbReference>
<feature type="transmembrane region" description="Helical" evidence="1">
    <location>
        <begin position="166"/>
        <end position="188"/>
    </location>
</feature>
<dbReference type="OrthoDB" id="176203at2"/>
<reference evidence="4" key="1">
    <citation type="submission" date="2011-07" db="EMBL/GenBank/DDBJ databases">
        <title>Complete genome sequence of Acetobacterium woodii.</title>
        <authorList>
            <person name="Poehlein A."/>
            <person name="Schmidt S."/>
            <person name="Kaster A.-K."/>
            <person name="Goenrich M."/>
            <person name="Vollmers J."/>
            <person name="Thuermer A."/>
            <person name="Gottschalk G."/>
            <person name="Thauer R.K."/>
            <person name="Daniel R."/>
            <person name="Mueller V."/>
        </authorList>
    </citation>
    <scope>NUCLEOTIDE SEQUENCE [LARGE SCALE GENOMIC DNA]</scope>
    <source>
        <strain evidence="4">ATCC 29683 / DSM 1030 / JCM 2381 / KCTC 1655 / WB1</strain>
    </source>
</reference>
<keyword evidence="1" id="KW-0472">Membrane</keyword>
<dbReference type="PANTHER" id="PTHR43155">
    <property type="entry name" value="CYCLIC DI-GMP PHOSPHODIESTERASE PA4108-RELATED"/>
    <property type="match status" value="1"/>
</dbReference>
<dbReference type="InterPro" id="IPR001919">
    <property type="entry name" value="CBD2"/>
</dbReference>